<dbReference type="AlphaFoldDB" id="A0A0F9LAP0"/>
<name>A0A0F9LAP0_9ZZZZ</name>
<dbReference type="Gene3D" id="3.40.50.1010">
    <property type="entry name" value="5'-nuclease"/>
    <property type="match status" value="1"/>
</dbReference>
<dbReference type="SUPFAM" id="SSF88723">
    <property type="entry name" value="PIN domain-like"/>
    <property type="match status" value="1"/>
</dbReference>
<accession>A0A0F9LAP0</accession>
<proteinExistence type="predicted"/>
<dbReference type="Pfam" id="PF01850">
    <property type="entry name" value="PIN"/>
    <property type="match status" value="1"/>
</dbReference>
<comment type="caution">
    <text evidence="2">The sequence shown here is derived from an EMBL/GenBank/DDBJ whole genome shotgun (WGS) entry which is preliminary data.</text>
</comment>
<sequence length="171" mass="19853">MSIYLDTNIFYNAYSPIEDRFTADWLLNQLSSDFPGVTSEWTIVEMFRALKKQVNLNKIENNDAQVVIDLFLSDIGEDTQKKKLFIIRVKKSYIMAARPFIFNENLYAADAVHTITALQAKVDAFITYDGDFKKLKKIPIINPKKDDFKNSINEIKENYIKKTGKKKLKNK</sequence>
<dbReference type="EMBL" id="LAZR01006667">
    <property type="protein sequence ID" value="KKM90478.1"/>
    <property type="molecule type" value="Genomic_DNA"/>
</dbReference>
<dbReference type="CDD" id="cd09874">
    <property type="entry name" value="PIN_MT3492-like"/>
    <property type="match status" value="1"/>
</dbReference>
<dbReference type="InterPro" id="IPR029060">
    <property type="entry name" value="PIN-like_dom_sf"/>
</dbReference>
<organism evidence="2">
    <name type="scientific">marine sediment metagenome</name>
    <dbReference type="NCBI Taxonomy" id="412755"/>
    <lineage>
        <taxon>unclassified sequences</taxon>
        <taxon>metagenomes</taxon>
        <taxon>ecological metagenomes</taxon>
    </lineage>
</organism>
<gene>
    <name evidence="2" type="ORF">LCGC14_1238250</name>
</gene>
<reference evidence="2" key="1">
    <citation type="journal article" date="2015" name="Nature">
        <title>Complex archaea that bridge the gap between prokaryotes and eukaryotes.</title>
        <authorList>
            <person name="Spang A."/>
            <person name="Saw J.H."/>
            <person name="Jorgensen S.L."/>
            <person name="Zaremba-Niedzwiedzka K."/>
            <person name="Martijn J."/>
            <person name="Lind A.E."/>
            <person name="van Eijk R."/>
            <person name="Schleper C."/>
            <person name="Guy L."/>
            <person name="Ettema T.J."/>
        </authorList>
    </citation>
    <scope>NUCLEOTIDE SEQUENCE</scope>
</reference>
<dbReference type="InterPro" id="IPR002716">
    <property type="entry name" value="PIN_dom"/>
</dbReference>
<protein>
    <recommendedName>
        <fullName evidence="1">PIN domain-containing protein</fullName>
    </recommendedName>
</protein>
<evidence type="ECO:0000259" key="1">
    <source>
        <dbReference type="Pfam" id="PF01850"/>
    </source>
</evidence>
<feature type="domain" description="PIN" evidence="1">
    <location>
        <begin position="3"/>
        <end position="137"/>
    </location>
</feature>
<evidence type="ECO:0000313" key="2">
    <source>
        <dbReference type="EMBL" id="KKM90478.1"/>
    </source>
</evidence>